<comment type="subcellular location">
    <subcellularLocation>
        <location evidence="1">Cell membrane</location>
        <topology evidence="1">Multi-pass membrane protein</topology>
    </subcellularLocation>
</comment>
<keyword evidence="6 9" id="KW-1133">Transmembrane helix</keyword>
<evidence type="ECO:0000256" key="1">
    <source>
        <dbReference type="ARBA" id="ARBA00004651"/>
    </source>
</evidence>
<evidence type="ECO:0000313" key="11">
    <source>
        <dbReference type="Proteomes" id="UP000288547"/>
    </source>
</evidence>
<dbReference type="GO" id="GO:1903785">
    <property type="term" value="P:L-valine transmembrane transport"/>
    <property type="evidence" value="ECO:0007669"/>
    <property type="project" value="TreeGrafter"/>
</dbReference>
<comment type="caution">
    <text evidence="10">The sequence shown here is derived from an EMBL/GenBank/DDBJ whole genome shotgun (WGS) entry which is preliminary data.</text>
</comment>
<dbReference type="GO" id="GO:0005886">
    <property type="term" value="C:plasma membrane"/>
    <property type="evidence" value="ECO:0007669"/>
    <property type="project" value="UniProtKB-SubCell"/>
</dbReference>
<evidence type="ECO:0000256" key="7">
    <source>
        <dbReference type="ARBA" id="ARBA00023136"/>
    </source>
</evidence>
<dbReference type="EMBL" id="RZNB01000001">
    <property type="protein sequence ID" value="RWZ52639.1"/>
    <property type="molecule type" value="Genomic_DNA"/>
</dbReference>
<sequence>MLALWRAVDPSTARSILVVCAADGIVGFAFGAISIGAGLPLWLPTLLSVVVFAGASQFLLVGVIASGGSLLAAVAAGLLVNARLLPLGLAVGDAVGRGWWRTLLGSHLLTDESAAFALIQPRGEHRRAAFWLCGVALFLCWNLGVVAGAAVGTTIPDTDALGLDAAFPAIILALVLPILRSIRVGRAVAVGVVVALVTSPFLPAGVPVLLALLGVLAGLPPRRSPATVIAPTATTDGTTGVTGTTESETAR</sequence>
<keyword evidence="7 9" id="KW-0472">Membrane</keyword>
<keyword evidence="4" id="KW-1003">Cell membrane</keyword>
<proteinExistence type="inferred from homology"/>
<feature type="transmembrane region" description="Helical" evidence="9">
    <location>
        <begin position="55"/>
        <end position="80"/>
    </location>
</feature>
<evidence type="ECO:0000256" key="6">
    <source>
        <dbReference type="ARBA" id="ARBA00022989"/>
    </source>
</evidence>
<dbReference type="RefSeq" id="WP_128493481.1">
    <property type="nucleotide sequence ID" value="NZ_RZNB01000001.1"/>
</dbReference>
<evidence type="ECO:0000256" key="8">
    <source>
        <dbReference type="SAM" id="MobiDB-lite"/>
    </source>
</evidence>
<organism evidence="10 11">
    <name type="scientific">Labedella phragmitis</name>
    <dbReference type="NCBI Taxonomy" id="2498849"/>
    <lineage>
        <taxon>Bacteria</taxon>
        <taxon>Bacillati</taxon>
        <taxon>Actinomycetota</taxon>
        <taxon>Actinomycetes</taxon>
        <taxon>Micrococcales</taxon>
        <taxon>Microbacteriaceae</taxon>
        <taxon>Labedella</taxon>
    </lineage>
</organism>
<feature type="transmembrane region" description="Helical" evidence="9">
    <location>
        <begin position="191"/>
        <end position="217"/>
    </location>
</feature>
<evidence type="ECO:0000256" key="5">
    <source>
        <dbReference type="ARBA" id="ARBA00022692"/>
    </source>
</evidence>
<dbReference type="AlphaFoldDB" id="A0A3S4DNP8"/>
<keyword evidence="3" id="KW-0813">Transport</keyword>
<evidence type="ECO:0000256" key="9">
    <source>
        <dbReference type="SAM" id="Phobius"/>
    </source>
</evidence>
<evidence type="ECO:0000256" key="3">
    <source>
        <dbReference type="ARBA" id="ARBA00022448"/>
    </source>
</evidence>
<comment type="similarity">
    <text evidence="2">Belongs to the AzlC family.</text>
</comment>
<feature type="transmembrane region" description="Helical" evidence="9">
    <location>
        <begin position="16"/>
        <end position="43"/>
    </location>
</feature>
<accession>A0A3S4DNP8</accession>
<keyword evidence="5 9" id="KW-0812">Transmembrane</keyword>
<evidence type="ECO:0000256" key="2">
    <source>
        <dbReference type="ARBA" id="ARBA00010735"/>
    </source>
</evidence>
<dbReference type="Proteomes" id="UP000288547">
    <property type="component" value="Unassembled WGS sequence"/>
</dbReference>
<evidence type="ECO:0000313" key="10">
    <source>
        <dbReference type="EMBL" id="RWZ52639.1"/>
    </source>
</evidence>
<feature type="region of interest" description="Disordered" evidence="8">
    <location>
        <begin position="227"/>
        <end position="251"/>
    </location>
</feature>
<keyword evidence="11" id="KW-1185">Reference proteome</keyword>
<reference evidence="10 11" key="1">
    <citation type="submission" date="2018-12" db="EMBL/GenBank/DDBJ databases">
        <authorList>
            <person name="Li F."/>
        </authorList>
    </citation>
    <scope>NUCLEOTIDE SEQUENCE [LARGE SCALE GENOMIC DNA]</scope>
    <source>
        <strain evidence="10 11">11W25H-1</strain>
    </source>
</reference>
<dbReference type="OrthoDB" id="5195391at2"/>
<dbReference type="PANTHER" id="PTHR34979">
    <property type="entry name" value="INNER MEMBRANE PROTEIN YGAZ"/>
    <property type="match status" value="1"/>
</dbReference>
<gene>
    <name evidence="10" type="ORF">ELQ90_01430</name>
</gene>
<name>A0A3S4DNP8_9MICO</name>
<dbReference type="Pfam" id="PF03591">
    <property type="entry name" value="AzlC"/>
    <property type="match status" value="1"/>
</dbReference>
<dbReference type="InterPro" id="IPR011606">
    <property type="entry name" value="Brnchd-chn_aa_trnsp_permease"/>
</dbReference>
<protein>
    <submittedName>
        <fullName evidence="10">Branched-chain amino acid ABC transporter permease</fullName>
    </submittedName>
</protein>
<evidence type="ECO:0000256" key="4">
    <source>
        <dbReference type="ARBA" id="ARBA00022475"/>
    </source>
</evidence>
<feature type="transmembrane region" description="Helical" evidence="9">
    <location>
        <begin position="161"/>
        <end position="179"/>
    </location>
</feature>
<feature type="transmembrane region" description="Helical" evidence="9">
    <location>
        <begin position="128"/>
        <end position="155"/>
    </location>
</feature>
<dbReference type="PANTHER" id="PTHR34979:SF1">
    <property type="entry name" value="INNER MEMBRANE PROTEIN YGAZ"/>
    <property type="match status" value="1"/>
</dbReference>